<dbReference type="STRING" id="1423750.FC89_GL000136"/>
<evidence type="ECO:0000259" key="1">
    <source>
        <dbReference type="Pfam" id="PF14504"/>
    </source>
</evidence>
<proteinExistence type="predicted"/>
<dbReference type="GeneID" id="98318200"/>
<dbReference type="OrthoDB" id="9783944at2"/>
<dbReference type="AlphaFoldDB" id="A0A0R1VPD7"/>
<comment type="caution">
    <text evidence="2">The sequence shown here is derived from an EMBL/GenBank/DDBJ whole genome shotgun (WGS) entry which is preliminary data.</text>
</comment>
<protein>
    <recommendedName>
        <fullName evidence="1">CAP-associated domain-containing protein</fullName>
    </recommendedName>
</protein>
<dbReference type="Proteomes" id="UP000051451">
    <property type="component" value="Unassembled WGS sequence"/>
</dbReference>
<gene>
    <name evidence="2" type="ORF">FC89_GL000136</name>
</gene>
<dbReference type="InterPro" id="IPR035940">
    <property type="entry name" value="CAP_sf"/>
</dbReference>
<sequence length="384" mass="43939">MKKKFYWKSVFNFLWVLLLILGIFYVNTALKDQQNGSKSKKVTTIEKKQDDNNIKLTTPKVKALKTSKMAAYIGVSSSVILTDFGQPTATVASASNLKWWLYNLNNQSYLKIGIDQYTKKVAAIFVVGPSKAQGKLKVGLSFKRLLQLTTLYANFKFNYREQAFQYELSENDLNRHPLISFKNGSYAIAYLKPKTKQIYALEYLNTDTLLKKNLYHLVAPVPLPAQYQGEVDWQQLEQMLPADFLQLVNAKRRQQSRAVIPVDPNLNAQTHAAADKLFKSPRNWLQSAQAKQLKSILNDDFSQKKTIFLHRSKLSKKRLKLLGLENYSKVKLWVIAPIYSSSTIFDQPKLLSSWINSFVETGRYRIGMYYEHGVLVIISSKGGI</sequence>
<evidence type="ECO:0000313" key="3">
    <source>
        <dbReference type="Proteomes" id="UP000051451"/>
    </source>
</evidence>
<accession>A0A0R1VPD7</accession>
<organism evidence="2 3">
    <name type="scientific">Liquorilactobacillus ghanensis DSM 18630</name>
    <dbReference type="NCBI Taxonomy" id="1423750"/>
    <lineage>
        <taxon>Bacteria</taxon>
        <taxon>Bacillati</taxon>
        <taxon>Bacillota</taxon>
        <taxon>Bacilli</taxon>
        <taxon>Lactobacillales</taxon>
        <taxon>Lactobacillaceae</taxon>
        <taxon>Liquorilactobacillus</taxon>
    </lineage>
</organism>
<dbReference type="RefSeq" id="WP_057870939.1">
    <property type="nucleotide sequence ID" value="NZ_AZGB01000005.1"/>
</dbReference>
<feature type="domain" description="CAP-associated" evidence="1">
    <location>
        <begin position="73"/>
        <end position="215"/>
    </location>
</feature>
<name>A0A0R1VPD7_9LACO</name>
<keyword evidence="3" id="KW-1185">Reference proteome</keyword>
<dbReference type="Gene3D" id="3.40.33.10">
    <property type="entry name" value="CAP"/>
    <property type="match status" value="1"/>
</dbReference>
<reference evidence="2 3" key="1">
    <citation type="journal article" date="2015" name="Genome Announc.">
        <title>Expanding the biotechnology potential of lactobacilli through comparative genomics of 213 strains and associated genera.</title>
        <authorList>
            <person name="Sun Z."/>
            <person name="Harris H.M."/>
            <person name="McCann A."/>
            <person name="Guo C."/>
            <person name="Argimon S."/>
            <person name="Zhang W."/>
            <person name="Yang X."/>
            <person name="Jeffery I.B."/>
            <person name="Cooney J.C."/>
            <person name="Kagawa T.F."/>
            <person name="Liu W."/>
            <person name="Song Y."/>
            <person name="Salvetti E."/>
            <person name="Wrobel A."/>
            <person name="Rasinkangas P."/>
            <person name="Parkhill J."/>
            <person name="Rea M.C."/>
            <person name="O'Sullivan O."/>
            <person name="Ritari J."/>
            <person name="Douillard F.P."/>
            <person name="Paul Ross R."/>
            <person name="Yang R."/>
            <person name="Briner A.E."/>
            <person name="Felis G.E."/>
            <person name="de Vos W.M."/>
            <person name="Barrangou R."/>
            <person name="Klaenhammer T.R."/>
            <person name="Caufield P.W."/>
            <person name="Cui Y."/>
            <person name="Zhang H."/>
            <person name="O'Toole P.W."/>
        </authorList>
    </citation>
    <scope>NUCLEOTIDE SEQUENCE [LARGE SCALE GENOMIC DNA]</scope>
    <source>
        <strain evidence="2 3">DSM 18630</strain>
    </source>
</reference>
<dbReference type="PATRIC" id="fig|1423750.3.peg.137"/>
<dbReference type="EMBL" id="AZGB01000005">
    <property type="protein sequence ID" value="KRM07696.1"/>
    <property type="molecule type" value="Genomic_DNA"/>
</dbReference>
<dbReference type="InterPro" id="IPR029410">
    <property type="entry name" value="CAP_assoc"/>
</dbReference>
<dbReference type="Pfam" id="PF14504">
    <property type="entry name" value="CAP_assoc_N"/>
    <property type="match status" value="1"/>
</dbReference>
<evidence type="ECO:0000313" key="2">
    <source>
        <dbReference type="EMBL" id="KRM07696.1"/>
    </source>
</evidence>